<organism evidence="1 2">
    <name type="scientific">Cereibacter sphaeroides</name>
    <name type="common">Rhodobacter sphaeroides</name>
    <dbReference type="NCBI Taxonomy" id="1063"/>
    <lineage>
        <taxon>Bacteria</taxon>
        <taxon>Pseudomonadati</taxon>
        <taxon>Pseudomonadota</taxon>
        <taxon>Alphaproteobacteria</taxon>
        <taxon>Rhodobacterales</taxon>
        <taxon>Paracoccaceae</taxon>
        <taxon>Cereibacter</taxon>
    </lineage>
</organism>
<dbReference type="AlphaFoldDB" id="A0A2W5THD0"/>
<proteinExistence type="predicted"/>
<comment type="caution">
    <text evidence="1">The sequence shown here is derived from an EMBL/GenBank/DDBJ whole genome shotgun (WGS) entry which is preliminary data.</text>
</comment>
<evidence type="ECO:0000313" key="2">
    <source>
        <dbReference type="Proteomes" id="UP000248975"/>
    </source>
</evidence>
<name>A0A2W5THD0_CERSP</name>
<evidence type="ECO:0000313" key="1">
    <source>
        <dbReference type="EMBL" id="PZQ95077.1"/>
    </source>
</evidence>
<reference evidence="1 2" key="1">
    <citation type="submission" date="2017-08" db="EMBL/GenBank/DDBJ databases">
        <title>Infants hospitalized years apart are colonized by the same room-sourced microbial strains.</title>
        <authorList>
            <person name="Brooks B."/>
            <person name="Olm M.R."/>
            <person name="Firek B.A."/>
            <person name="Baker R."/>
            <person name="Thomas B.C."/>
            <person name="Morowitz M.J."/>
            <person name="Banfield J.F."/>
        </authorList>
    </citation>
    <scope>NUCLEOTIDE SEQUENCE [LARGE SCALE GENOMIC DNA]</scope>
    <source>
        <strain evidence="1">S2_003_000_R2_11</strain>
    </source>
</reference>
<protein>
    <submittedName>
        <fullName evidence="1">Uncharacterized protein</fullName>
    </submittedName>
</protein>
<dbReference type="Proteomes" id="UP000248975">
    <property type="component" value="Unassembled WGS sequence"/>
</dbReference>
<gene>
    <name evidence="1" type="ORF">DI533_20695</name>
</gene>
<sequence length="87" mass="10099">MARKVDAVTAVVKAMREADAMRRVIISKGFKRPDHTLRYTRRDADLWWCADSRRWICDIWKTSDGDRVALVTRKANDGLSVLLKSFM</sequence>
<accession>A0A2W5THD0</accession>
<dbReference type="EMBL" id="QFQS01000010">
    <property type="protein sequence ID" value="PZQ95077.1"/>
    <property type="molecule type" value="Genomic_DNA"/>
</dbReference>